<protein>
    <submittedName>
        <fullName evidence="13">DNA-O6-methylguanine--protein-cysteine S-methyltransferase /Transcriptional regulator Ada</fullName>
    </submittedName>
</protein>
<dbReference type="EMBL" id="FXUI01000002">
    <property type="protein sequence ID" value="SMP56030.1"/>
    <property type="molecule type" value="Genomic_DNA"/>
</dbReference>
<keyword evidence="4" id="KW-0808">Transferase</keyword>
<evidence type="ECO:0000256" key="11">
    <source>
        <dbReference type="SAM" id="MobiDB-lite"/>
    </source>
</evidence>
<evidence type="ECO:0000256" key="3">
    <source>
        <dbReference type="ARBA" id="ARBA00022603"/>
    </source>
</evidence>
<dbReference type="InterPro" id="IPR014048">
    <property type="entry name" value="MethylDNA_cys_MeTrfase_DNA-bd"/>
</dbReference>
<dbReference type="PANTHER" id="PTHR10815">
    <property type="entry name" value="METHYLATED-DNA--PROTEIN-CYSTEINE METHYLTRANSFERASE"/>
    <property type="match status" value="1"/>
</dbReference>
<dbReference type="InterPro" id="IPR036217">
    <property type="entry name" value="MethylDNA_cys_MeTrfase_DNAb"/>
</dbReference>
<evidence type="ECO:0000256" key="7">
    <source>
        <dbReference type="ARBA" id="ARBA00023159"/>
    </source>
</evidence>
<dbReference type="Gene3D" id="3.30.160.70">
    <property type="entry name" value="Methylated DNA-protein cysteine methyltransferase domain"/>
    <property type="match status" value="1"/>
</dbReference>
<dbReference type="Pfam" id="PF12833">
    <property type="entry name" value="HTH_18"/>
    <property type="match status" value="1"/>
</dbReference>
<dbReference type="SUPFAM" id="SSF53155">
    <property type="entry name" value="Methylated DNA-protein cysteine methyltransferase domain"/>
    <property type="match status" value="1"/>
</dbReference>
<dbReference type="CDD" id="cd06445">
    <property type="entry name" value="ATase"/>
    <property type="match status" value="1"/>
</dbReference>
<dbReference type="Gene3D" id="1.10.10.10">
    <property type="entry name" value="Winged helix-like DNA-binding domain superfamily/Winged helix DNA-binding domain"/>
    <property type="match status" value="1"/>
</dbReference>
<dbReference type="InterPro" id="IPR004026">
    <property type="entry name" value="Ada_DNA_repair_Zn-bd"/>
</dbReference>
<comment type="catalytic activity">
    <reaction evidence="1">
        <text>a 4-O-methyl-thymidine in DNA + L-cysteinyl-[protein] = a thymidine in DNA + S-methyl-L-cysteinyl-[protein]</text>
        <dbReference type="Rhea" id="RHEA:53428"/>
        <dbReference type="Rhea" id="RHEA-COMP:10131"/>
        <dbReference type="Rhea" id="RHEA-COMP:10132"/>
        <dbReference type="Rhea" id="RHEA-COMP:13555"/>
        <dbReference type="Rhea" id="RHEA-COMP:13556"/>
        <dbReference type="ChEBI" id="CHEBI:29950"/>
        <dbReference type="ChEBI" id="CHEBI:82612"/>
        <dbReference type="ChEBI" id="CHEBI:137386"/>
        <dbReference type="ChEBI" id="CHEBI:137387"/>
        <dbReference type="EC" id="2.1.1.63"/>
    </reaction>
</comment>
<dbReference type="Pfam" id="PF02805">
    <property type="entry name" value="Ada_Zn_binding"/>
    <property type="match status" value="1"/>
</dbReference>
<dbReference type="Proteomes" id="UP001157910">
    <property type="component" value="Unassembled WGS sequence"/>
</dbReference>
<evidence type="ECO:0000256" key="2">
    <source>
        <dbReference type="ARBA" id="ARBA00001947"/>
    </source>
</evidence>
<dbReference type="PANTHER" id="PTHR10815:SF5">
    <property type="entry name" value="METHYLATED-DNA--PROTEIN-CYSTEINE METHYLTRANSFERASE"/>
    <property type="match status" value="1"/>
</dbReference>
<dbReference type="InterPro" id="IPR035451">
    <property type="entry name" value="Ada-like_dom_sf"/>
</dbReference>
<organism evidence="13 14">
    <name type="scientific">Novosphingobium panipatense</name>
    <dbReference type="NCBI Taxonomy" id="428991"/>
    <lineage>
        <taxon>Bacteria</taxon>
        <taxon>Pseudomonadati</taxon>
        <taxon>Pseudomonadota</taxon>
        <taxon>Alphaproteobacteria</taxon>
        <taxon>Sphingomonadales</taxon>
        <taxon>Sphingomonadaceae</taxon>
        <taxon>Novosphingobium</taxon>
    </lineage>
</organism>
<gene>
    <name evidence="13" type="ORF">SAMN06296065_10276</name>
</gene>
<keyword evidence="9" id="KW-0234">DNA repair</keyword>
<keyword evidence="3" id="KW-0489">Methyltransferase</keyword>
<dbReference type="PROSITE" id="PS00374">
    <property type="entry name" value="MGMT"/>
    <property type="match status" value="1"/>
</dbReference>
<evidence type="ECO:0000313" key="14">
    <source>
        <dbReference type="Proteomes" id="UP001157910"/>
    </source>
</evidence>
<keyword evidence="8" id="KW-0804">Transcription</keyword>
<dbReference type="InterPro" id="IPR036631">
    <property type="entry name" value="MGMT_N_sf"/>
</dbReference>
<dbReference type="Gene3D" id="3.40.10.10">
    <property type="entry name" value="DNA Methylphosphotriester Repair Domain"/>
    <property type="match status" value="1"/>
</dbReference>
<dbReference type="SUPFAM" id="SSF57884">
    <property type="entry name" value="Ada DNA repair protein, N-terminal domain (N-Ada 10)"/>
    <property type="match status" value="1"/>
</dbReference>
<sequence>MAAEVSVPRHRRKTLRRPCRGQGFVPGVNTPQGVALGGGRAEAPRANASGELERTADAICDAIRGLEPPQEKGRAFQMGNGEWRKLGAVLTFHEGKVMNSEAIDDERAWRAVRERDGAYDGRFVTGVLSTGIYCRPSCSARHPRRENVRFFTAIEDAEAAGLRACLRCRPNDVSREEVAVRQALEWLGEIERSPSLAELAARVEYSPTHFQKVFKRAVGLSPAAYVRARRIERAGSLLSEGERVTDAIFEAGFGAASRFYEASNGRLGMTPSAWRNGGLGVIVHWAVVSTSLGDMLVAATEKGVCRVSFGEGRDDLASRFPRATLVEGGEALAALLADVVGAVEQPGRSRAIPLDVRGTAFQEAVWRELQRIPPGETRTYAQIAAAVGSPGAVRAAGSANGANTVAVLIPCHRVIRSDGSLGGYAYGDRIKRELLERERADCERKAE</sequence>
<keyword evidence="5" id="KW-0227">DNA damage</keyword>
<keyword evidence="14" id="KW-1185">Reference proteome</keyword>
<keyword evidence="6" id="KW-0805">Transcription regulation</keyword>
<dbReference type="NCBIfam" id="TIGR00589">
    <property type="entry name" value="ogt"/>
    <property type="match status" value="1"/>
</dbReference>
<comment type="cofactor">
    <cofactor evidence="2">
        <name>Zn(2+)</name>
        <dbReference type="ChEBI" id="CHEBI:29105"/>
    </cofactor>
</comment>
<evidence type="ECO:0000256" key="9">
    <source>
        <dbReference type="ARBA" id="ARBA00023204"/>
    </source>
</evidence>
<evidence type="ECO:0000256" key="5">
    <source>
        <dbReference type="ARBA" id="ARBA00022763"/>
    </source>
</evidence>
<dbReference type="InterPro" id="IPR001497">
    <property type="entry name" value="MethylDNA_cys_MeTrfase_AS"/>
</dbReference>
<evidence type="ECO:0000256" key="4">
    <source>
        <dbReference type="ARBA" id="ARBA00022679"/>
    </source>
</evidence>
<accession>A0ABY1Q134</accession>
<evidence type="ECO:0000259" key="12">
    <source>
        <dbReference type="PROSITE" id="PS01124"/>
    </source>
</evidence>
<proteinExistence type="predicted"/>
<comment type="catalytic activity">
    <reaction evidence="10">
        <text>a 6-O-methyl-2'-deoxyguanosine in DNA + L-cysteinyl-[protein] = S-methyl-L-cysteinyl-[protein] + a 2'-deoxyguanosine in DNA</text>
        <dbReference type="Rhea" id="RHEA:24000"/>
        <dbReference type="Rhea" id="RHEA-COMP:10131"/>
        <dbReference type="Rhea" id="RHEA-COMP:10132"/>
        <dbReference type="Rhea" id="RHEA-COMP:11367"/>
        <dbReference type="Rhea" id="RHEA-COMP:11368"/>
        <dbReference type="ChEBI" id="CHEBI:29950"/>
        <dbReference type="ChEBI" id="CHEBI:82612"/>
        <dbReference type="ChEBI" id="CHEBI:85445"/>
        <dbReference type="ChEBI" id="CHEBI:85448"/>
        <dbReference type="EC" id="2.1.1.63"/>
    </reaction>
</comment>
<feature type="domain" description="HTH araC/xylS-type" evidence="12">
    <location>
        <begin position="189"/>
        <end position="277"/>
    </location>
</feature>
<keyword evidence="7" id="KW-0010">Activator</keyword>
<name>A0ABY1Q134_9SPHN</name>
<dbReference type="InterPro" id="IPR009057">
    <property type="entry name" value="Homeodomain-like_sf"/>
</dbReference>
<evidence type="ECO:0000256" key="8">
    <source>
        <dbReference type="ARBA" id="ARBA00023163"/>
    </source>
</evidence>
<evidence type="ECO:0000313" key="13">
    <source>
        <dbReference type="EMBL" id="SMP56030.1"/>
    </source>
</evidence>
<comment type="caution">
    <text evidence="13">The sequence shown here is derived from an EMBL/GenBank/DDBJ whole genome shotgun (WGS) entry which is preliminary data.</text>
</comment>
<reference evidence="13 14" key="1">
    <citation type="submission" date="2017-05" db="EMBL/GenBank/DDBJ databases">
        <authorList>
            <person name="Varghese N."/>
            <person name="Submissions S."/>
        </authorList>
    </citation>
    <scope>NUCLEOTIDE SEQUENCE [LARGE SCALE GENOMIC DNA]</scope>
    <source>
        <strain evidence="13 14">SM16</strain>
    </source>
</reference>
<dbReference type="SUPFAM" id="SSF46767">
    <property type="entry name" value="Methylated DNA-protein cysteine methyltransferase, C-terminal domain"/>
    <property type="match status" value="1"/>
</dbReference>
<dbReference type="InterPro" id="IPR036388">
    <property type="entry name" value="WH-like_DNA-bd_sf"/>
</dbReference>
<evidence type="ECO:0000256" key="1">
    <source>
        <dbReference type="ARBA" id="ARBA00001286"/>
    </source>
</evidence>
<dbReference type="SMART" id="SM00342">
    <property type="entry name" value="HTH_ARAC"/>
    <property type="match status" value="1"/>
</dbReference>
<feature type="region of interest" description="Disordered" evidence="11">
    <location>
        <begin position="19"/>
        <end position="50"/>
    </location>
</feature>
<dbReference type="Gene3D" id="1.10.10.60">
    <property type="entry name" value="Homeodomain-like"/>
    <property type="match status" value="2"/>
</dbReference>
<dbReference type="PROSITE" id="PS01124">
    <property type="entry name" value="HTH_ARAC_FAMILY_2"/>
    <property type="match status" value="1"/>
</dbReference>
<dbReference type="SUPFAM" id="SSF46689">
    <property type="entry name" value="Homeodomain-like"/>
    <property type="match status" value="1"/>
</dbReference>
<evidence type="ECO:0000256" key="10">
    <source>
        <dbReference type="ARBA" id="ARBA00049348"/>
    </source>
</evidence>
<dbReference type="InterPro" id="IPR018060">
    <property type="entry name" value="HTH_AraC"/>
</dbReference>
<dbReference type="Pfam" id="PF01035">
    <property type="entry name" value="DNA_binding_1"/>
    <property type="match status" value="1"/>
</dbReference>
<evidence type="ECO:0000256" key="6">
    <source>
        <dbReference type="ARBA" id="ARBA00023015"/>
    </source>
</evidence>